<comment type="caution">
    <text evidence="1">The sequence shown here is derived from an EMBL/GenBank/DDBJ whole genome shotgun (WGS) entry which is preliminary data.</text>
</comment>
<dbReference type="EMBL" id="CM034404">
    <property type="protein sequence ID" value="KAJ0174173.1"/>
    <property type="molecule type" value="Genomic_DNA"/>
</dbReference>
<accession>A0ACC1CR78</accession>
<keyword evidence="2" id="KW-1185">Reference proteome</keyword>
<gene>
    <name evidence="1" type="ORF">K1T71_010319</name>
</gene>
<evidence type="ECO:0000313" key="2">
    <source>
        <dbReference type="Proteomes" id="UP000824533"/>
    </source>
</evidence>
<evidence type="ECO:0000313" key="1">
    <source>
        <dbReference type="EMBL" id="KAJ0174173.1"/>
    </source>
</evidence>
<name>A0ACC1CR78_9NEOP</name>
<sequence length="527" mass="60833">MLTFRILIVTIRVFNKAQQCDDEIVKKDKKGKKSKKDKSSKRAKWTKKDKKVKEMKIDLNNKSLKTIEEYRNEDLLCAAVEWCSQILKKNKNRRGVYTRSTYKTNEVDINISPNKRNSSLKRKFREQRNGLETWNHIGSKESYQRARPLKFKNRREDAASTRMTPMYLMQKSPDDDLENKQDKLTTRYSGVEENRVHPTTLSPYSLQETLINIVAGFPEANASFEIIGRTAEYNDIILIKFSEVKSDIGKYFRAEESKYIDEVPEKKIVFIVHGLSVMGFQELSCLSGEKRFKILLSFYLAHLDKFDIFLIPMANPDGVTVRHKIWNKNLSPQAACQGVSLDRNFDVAWNSSRTISPCSPQYPGPSAFSEPETRAIRDVFHHYSHKIIAYLHVHGGTYSYNVFKGDSVLYPKGYTDVQSDDDKYIDLKGEIDEAMKNASFQVMTVTVDTLHTWYGKVSGTSVDYAATVYGIPYTMELVMQIYEDNDLVNKSIERVSFNALNEVWKRVIDVILNNIWKNTHSTTDGQK</sequence>
<dbReference type="Proteomes" id="UP000824533">
    <property type="component" value="Linkage Group LG18"/>
</dbReference>
<protein>
    <submittedName>
        <fullName evidence="1">Uncharacterized protein</fullName>
    </submittedName>
</protein>
<proteinExistence type="predicted"/>
<organism evidence="1 2">
    <name type="scientific">Dendrolimus kikuchii</name>
    <dbReference type="NCBI Taxonomy" id="765133"/>
    <lineage>
        <taxon>Eukaryota</taxon>
        <taxon>Metazoa</taxon>
        <taxon>Ecdysozoa</taxon>
        <taxon>Arthropoda</taxon>
        <taxon>Hexapoda</taxon>
        <taxon>Insecta</taxon>
        <taxon>Pterygota</taxon>
        <taxon>Neoptera</taxon>
        <taxon>Endopterygota</taxon>
        <taxon>Lepidoptera</taxon>
        <taxon>Glossata</taxon>
        <taxon>Ditrysia</taxon>
        <taxon>Bombycoidea</taxon>
        <taxon>Lasiocampidae</taxon>
        <taxon>Dendrolimus</taxon>
    </lineage>
</organism>
<reference evidence="1 2" key="1">
    <citation type="journal article" date="2021" name="Front. Genet.">
        <title>Chromosome-Level Genome Assembly Reveals Significant Gene Expansion in the Toll and IMD Signaling Pathways of Dendrolimus kikuchii.</title>
        <authorList>
            <person name="Zhou J."/>
            <person name="Wu P."/>
            <person name="Xiong Z."/>
            <person name="Liu N."/>
            <person name="Zhao N."/>
            <person name="Ji M."/>
            <person name="Qiu Y."/>
            <person name="Yang B."/>
        </authorList>
    </citation>
    <scope>NUCLEOTIDE SEQUENCE [LARGE SCALE GENOMIC DNA]</scope>
    <source>
        <strain evidence="1">Ann1</strain>
    </source>
</reference>